<protein>
    <submittedName>
        <fullName evidence="2">Uncharacterized protein</fullName>
    </submittedName>
</protein>
<organism evidence="2 3">
    <name type="scientific">Haloarcula rubra</name>
    <dbReference type="NCBI Taxonomy" id="2487747"/>
    <lineage>
        <taxon>Archaea</taxon>
        <taxon>Methanobacteriati</taxon>
        <taxon>Methanobacteriota</taxon>
        <taxon>Stenosarchaea group</taxon>
        <taxon>Halobacteria</taxon>
        <taxon>Halobacteriales</taxon>
        <taxon>Haloarculaceae</taxon>
        <taxon>Haloarcula</taxon>
    </lineage>
</organism>
<keyword evidence="3" id="KW-1185">Reference proteome</keyword>
<reference evidence="2 3" key="1">
    <citation type="submission" date="2021-06" db="EMBL/GenBank/DDBJ databases">
        <title>Halomicroarcula sp. a new haloarchaeum isolated from saline soil.</title>
        <authorList>
            <person name="Duran-Viseras A."/>
            <person name="Sanchez-Porro C."/>
            <person name="Ventosa A."/>
        </authorList>
    </citation>
    <scope>NUCLEOTIDE SEQUENCE [LARGE SCALE GENOMIC DNA]</scope>
    <source>
        <strain evidence="2 3">F13</strain>
    </source>
</reference>
<dbReference type="Proteomes" id="UP001430377">
    <property type="component" value="Unassembled WGS sequence"/>
</dbReference>
<evidence type="ECO:0000256" key="1">
    <source>
        <dbReference type="SAM" id="Coils"/>
    </source>
</evidence>
<evidence type="ECO:0000313" key="2">
    <source>
        <dbReference type="EMBL" id="MBX0324663.1"/>
    </source>
</evidence>
<dbReference type="InterPro" id="IPR043816">
    <property type="entry name" value="DUF5798"/>
</dbReference>
<accession>A0AAW4PUG5</accession>
<evidence type="ECO:0000313" key="3">
    <source>
        <dbReference type="Proteomes" id="UP001430377"/>
    </source>
</evidence>
<gene>
    <name evidence="2" type="ORF">EGH21_16670</name>
</gene>
<dbReference type="AlphaFoldDB" id="A0AAW4PUG5"/>
<dbReference type="Pfam" id="PF19111">
    <property type="entry name" value="DUF5798"/>
    <property type="match status" value="1"/>
</dbReference>
<dbReference type="EMBL" id="RKLR01000007">
    <property type="protein sequence ID" value="MBX0324663.1"/>
    <property type="molecule type" value="Genomic_DNA"/>
</dbReference>
<name>A0AAW4PUG5_9EURY</name>
<keyword evidence="1" id="KW-0175">Coiled coil</keyword>
<comment type="caution">
    <text evidence="2">The sequence shown here is derived from an EMBL/GenBank/DDBJ whole genome shotgun (WGS) entry which is preliminary data.</text>
</comment>
<feature type="coiled-coil region" evidence="1">
    <location>
        <begin position="17"/>
        <end position="65"/>
    </location>
</feature>
<sequence length="90" mass="9709">MGLGSTAKKIQKVADVADKLYTKVNELKTQVQELNDTVEDTNGRVDDVERQLAEQRALLEALAEERDVDVDAVLADAEASDSAGPAHGEE</sequence>
<dbReference type="RefSeq" id="WP_220619613.1">
    <property type="nucleotide sequence ID" value="NZ_RKLR01000007.1"/>
</dbReference>
<proteinExistence type="predicted"/>